<dbReference type="AlphaFoldDB" id="A0A0K1EEG7"/>
<evidence type="ECO:0000313" key="5">
    <source>
        <dbReference type="EMBL" id="AKT39067.1"/>
    </source>
</evidence>
<name>A0A0K1EEG7_CHOCO</name>
<dbReference type="InterPro" id="IPR015421">
    <property type="entry name" value="PyrdxlP-dep_Trfase_major"/>
</dbReference>
<dbReference type="CDD" id="cd00616">
    <property type="entry name" value="AHBA_syn"/>
    <property type="match status" value="1"/>
</dbReference>
<keyword evidence="6" id="KW-1185">Reference proteome</keyword>
<dbReference type="InterPro" id="IPR015424">
    <property type="entry name" value="PyrdxlP-dep_Trfase"/>
</dbReference>
<dbReference type="InterPro" id="IPR000653">
    <property type="entry name" value="DegT/StrS_aminotransferase"/>
</dbReference>
<dbReference type="PANTHER" id="PTHR30244:SF34">
    <property type="entry name" value="DTDP-4-AMINO-4,6-DIDEOXYGALACTOSE TRANSAMINASE"/>
    <property type="match status" value="1"/>
</dbReference>
<comment type="similarity">
    <text evidence="1 4">Belongs to the DegT/DnrJ/EryC1 family.</text>
</comment>
<dbReference type="RefSeq" id="WP_245678460.1">
    <property type="nucleotide sequence ID" value="NZ_CP012159.1"/>
</dbReference>
<keyword evidence="5" id="KW-0808">Transferase</keyword>
<feature type="active site" description="Proton acceptor" evidence="2">
    <location>
        <position position="187"/>
    </location>
</feature>
<evidence type="ECO:0000256" key="4">
    <source>
        <dbReference type="RuleBase" id="RU004508"/>
    </source>
</evidence>
<dbReference type="GO" id="GO:0008483">
    <property type="term" value="F:transaminase activity"/>
    <property type="evidence" value="ECO:0007669"/>
    <property type="project" value="UniProtKB-KW"/>
</dbReference>
<reference evidence="5 6" key="1">
    <citation type="submission" date="2015-07" db="EMBL/GenBank/DDBJ databases">
        <title>Genome analysis of myxobacterium Chondromyces crocatus Cm c5 reveals a high potential for natural compound synthesis and the genetic basis for the loss of fruiting body formation.</title>
        <authorList>
            <person name="Zaburannyi N."/>
            <person name="Bunk B."/>
            <person name="Maier J."/>
            <person name="Overmann J."/>
            <person name="Mueller R."/>
        </authorList>
    </citation>
    <scope>NUCLEOTIDE SEQUENCE [LARGE SCALE GENOMIC DNA]</scope>
    <source>
        <strain evidence="5 6">Cm c5</strain>
    </source>
</reference>
<evidence type="ECO:0000256" key="2">
    <source>
        <dbReference type="PIRSR" id="PIRSR000390-1"/>
    </source>
</evidence>
<proteinExistence type="inferred from homology"/>
<dbReference type="PATRIC" id="fig|52.7.peg.3530"/>
<dbReference type="Gene3D" id="3.90.1150.10">
    <property type="entry name" value="Aspartate Aminotransferase, domain 1"/>
    <property type="match status" value="1"/>
</dbReference>
<dbReference type="PIRSF" id="PIRSF000390">
    <property type="entry name" value="PLP_StrS"/>
    <property type="match status" value="1"/>
</dbReference>
<dbReference type="Proteomes" id="UP000067626">
    <property type="component" value="Chromosome"/>
</dbReference>
<gene>
    <name evidence="5" type="primary">degT</name>
    <name evidence="5" type="ORF">CMC5_032140</name>
</gene>
<keyword evidence="3 4" id="KW-0663">Pyridoxal phosphate</keyword>
<dbReference type="InterPro" id="IPR015422">
    <property type="entry name" value="PyrdxlP-dep_Trfase_small"/>
</dbReference>
<dbReference type="KEGG" id="ccro:CMC5_032140"/>
<dbReference type="GO" id="GO:0030170">
    <property type="term" value="F:pyridoxal phosphate binding"/>
    <property type="evidence" value="ECO:0007669"/>
    <property type="project" value="TreeGrafter"/>
</dbReference>
<keyword evidence="5" id="KW-0032">Aminotransferase</keyword>
<dbReference type="GO" id="GO:0000271">
    <property type="term" value="P:polysaccharide biosynthetic process"/>
    <property type="evidence" value="ECO:0007669"/>
    <property type="project" value="TreeGrafter"/>
</dbReference>
<dbReference type="Pfam" id="PF01041">
    <property type="entry name" value="DegT_DnrJ_EryC1"/>
    <property type="match status" value="1"/>
</dbReference>
<feature type="modified residue" description="N6-(pyridoxal phosphate)lysine" evidence="3">
    <location>
        <position position="187"/>
    </location>
</feature>
<sequence length="385" mass="42195">MGKSMWKVPLSDLTFGPEEKEAALRVLDSGWLTMGEHTLEFERRLGEALGTPRTLAVTNCTVALHLAYAALGVGPGDEVICPSLTFVATANAALLTGATVVLADVLGEHDLSIDPEDIARKITPKTRAIAVVHYAGYPCDMDAIRAIAAERRVAIVEDVAHGPLARWRGQALGTLGDVGCFSFFSNKNLAVGEGGAITSKDDSLHSRMRLLRSHGMTTLTLDRHKGHAFTYDVVEAGMNYRIDELRSAIGVIQLERLPEGNRRRREITERYHTQLASIAGLQLPYKDFYARGAGESAHHIMPVLLPEGVQRQAVMERMKANGIQTSVHYPPIHQFSHHGASERVRRDGLDRTDAIAPRELTLPLYPRMRDGDVDLVCEALAASLR</sequence>
<evidence type="ECO:0000313" key="6">
    <source>
        <dbReference type="Proteomes" id="UP000067626"/>
    </source>
</evidence>
<dbReference type="SUPFAM" id="SSF53383">
    <property type="entry name" value="PLP-dependent transferases"/>
    <property type="match status" value="1"/>
</dbReference>
<organism evidence="5 6">
    <name type="scientific">Chondromyces crocatus</name>
    <dbReference type="NCBI Taxonomy" id="52"/>
    <lineage>
        <taxon>Bacteria</taxon>
        <taxon>Pseudomonadati</taxon>
        <taxon>Myxococcota</taxon>
        <taxon>Polyangia</taxon>
        <taxon>Polyangiales</taxon>
        <taxon>Polyangiaceae</taxon>
        <taxon>Chondromyces</taxon>
    </lineage>
</organism>
<dbReference type="EMBL" id="CP012159">
    <property type="protein sequence ID" value="AKT39067.1"/>
    <property type="molecule type" value="Genomic_DNA"/>
</dbReference>
<accession>A0A0K1EEG7</accession>
<evidence type="ECO:0000256" key="1">
    <source>
        <dbReference type="ARBA" id="ARBA00037999"/>
    </source>
</evidence>
<evidence type="ECO:0000256" key="3">
    <source>
        <dbReference type="PIRSR" id="PIRSR000390-2"/>
    </source>
</evidence>
<protein>
    <submittedName>
        <fullName evidence="5">Aminotransferase DegT</fullName>
    </submittedName>
</protein>
<dbReference type="STRING" id="52.CMC5_032140"/>
<dbReference type="PANTHER" id="PTHR30244">
    <property type="entry name" value="TRANSAMINASE"/>
    <property type="match status" value="1"/>
</dbReference>
<dbReference type="Gene3D" id="3.40.640.10">
    <property type="entry name" value="Type I PLP-dependent aspartate aminotransferase-like (Major domain)"/>
    <property type="match status" value="1"/>
</dbReference>